<dbReference type="NCBIfam" id="TIGR01409">
    <property type="entry name" value="TAT_signal_seq"/>
    <property type="match status" value="1"/>
</dbReference>
<organism evidence="3 4">
    <name type="scientific">Petrimonas mucosa</name>
    <dbReference type="NCBI Taxonomy" id="1642646"/>
    <lineage>
        <taxon>Bacteria</taxon>
        <taxon>Pseudomonadati</taxon>
        <taxon>Bacteroidota</taxon>
        <taxon>Bacteroidia</taxon>
        <taxon>Bacteroidales</taxon>
        <taxon>Dysgonomonadaceae</taxon>
        <taxon>Petrimonas</taxon>
    </lineage>
</organism>
<proteinExistence type="predicted"/>
<dbReference type="EMBL" id="LT608328">
    <property type="protein sequence ID" value="SCM59674.1"/>
    <property type="molecule type" value="Genomic_DNA"/>
</dbReference>
<dbReference type="STRING" id="1642646.ING2E5A_2879"/>
<keyword evidence="4" id="KW-1185">Reference proteome</keyword>
<name>A0A1G4GAU8_9BACT</name>
<dbReference type="Gene3D" id="3.40.50.720">
    <property type="entry name" value="NAD(P)-binding Rossmann-like Domain"/>
    <property type="match status" value="1"/>
</dbReference>
<gene>
    <name evidence="3" type="ORF">ING2E5A_2879</name>
</gene>
<dbReference type="SUPFAM" id="SSF51735">
    <property type="entry name" value="NAD(P)-binding Rossmann-fold domains"/>
    <property type="match status" value="1"/>
</dbReference>
<reference evidence="3 4" key="1">
    <citation type="submission" date="2016-08" db="EMBL/GenBank/DDBJ databases">
        <authorList>
            <person name="Seilhamer J.J."/>
        </authorList>
    </citation>
    <scope>NUCLEOTIDE SEQUENCE [LARGE SCALE GENOMIC DNA]</scope>
    <source>
        <strain evidence="3">ING2-E5A</strain>
    </source>
</reference>
<dbReference type="InterPro" id="IPR004104">
    <property type="entry name" value="Gfo/Idh/MocA-like_OxRdtase_C"/>
</dbReference>
<dbReference type="EC" id="3.2.1.-" evidence="3"/>
<dbReference type="SUPFAM" id="SSF55347">
    <property type="entry name" value="Glyceraldehyde-3-phosphate dehydrogenase-like, C-terminal domain"/>
    <property type="match status" value="1"/>
</dbReference>
<accession>A0A1G4GAU8</accession>
<protein>
    <submittedName>
        <fullName evidence="3">Glycosyl hydrolase family 109 protein</fullName>
        <ecNumber evidence="3">3.2.1.-</ecNumber>
    </submittedName>
</protein>
<dbReference type="InterPro" id="IPR036291">
    <property type="entry name" value="NAD(P)-bd_dom_sf"/>
</dbReference>
<dbReference type="InterPro" id="IPR019546">
    <property type="entry name" value="TAT_signal_bac_arc"/>
</dbReference>
<keyword evidence="3" id="KW-0378">Hydrolase</keyword>
<dbReference type="KEGG" id="pmuc:ING2E5A_2879"/>
<evidence type="ECO:0000313" key="3">
    <source>
        <dbReference type="EMBL" id="SCM59674.1"/>
    </source>
</evidence>
<dbReference type="PANTHER" id="PTHR43818">
    <property type="entry name" value="BCDNA.GH03377"/>
    <property type="match status" value="1"/>
</dbReference>
<dbReference type="PANTHER" id="PTHR43818:SF5">
    <property type="entry name" value="OXIDOREDUCTASE FAMILY PROTEIN"/>
    <property type="match status" value="1"/>
</dbReference>
<evidence type="ECO:0000259" key="2">
    <source>
        <dbReference type="Pfam" id="PF02894"/>
    </source>
</evidence>
<keyword evidence="3" id="KW-0326">Glycosidase</keyword>
<evidence type="ECO:0000313" key="4">
    <source>
        <dbReference type="Proteomes" id="UP000178485"/>
    </source>
</evidence>
<feature type="domain" description="Gfo/Idh/MocA-like oxidoreductase N-terminal" evidence="1">
    <location>
        <begin position="46"/>
        <end position="170"/>
    </location>
</feature>
<dbReference type="InterPro" id="IPR006311">
    <property type="entry name" value="TAT_signal"/>
</dbReference>
<dbReference type="Proteomes" id="UP000178485">
    <property type="component" value="Chromosome i"/>
</dbReference>
<dbReference type="AlphaFoldDB" id="A0A1G4GAU8"/>
<dbReference type="Pfam" id="PF02894">
    <property type="entry name" value="GFO_IDH_MocA_C"/>
    <property type="match status" value="1"/>
</dbReference>
<evidence type="ECO:0000259" key="1">
    <source>
        <dbReference type="Pfam" id="PF01408"/>
    </source>
</evidence>
<dbReference type="PROSITE" id="PS51318">
    <property type="entry name" value="TAT"/>
    <property type="match status" value="1"/>
</dbReference>
<dbReference type="Gene3D" id="3.30.360.10">
    <property type="entry name" value="Dihydrodipicolinate Reductase, domain 2"/>
    <property type="match status" value="1"/>
</dbReference>
<dbReference type="GO" id="GO:0016798">
    <property type="term" value="F:hydrolase activity, acting on glycosyl bonds"/>
    <property type="evidence" value="ECO:0007669"/>
    <property type="project" value="UniProtKB-KW"/>
</dbReference>
<dbReference type="InterPro" id="IPR050463">
    <property type="entry name" value="Gfo/Idh/MocA_oxidrdct_glycsds"/>
</dbReference>
<dbReference type="RefSeq" id="WP_071137919.1">
    <property type="nucleotide sequence ID" value="NZ_LT608328.1"/>
</dbReference>
<sequence>MTTRRQFIKNVAIGTAAVSASKVGGVLPSFSASSYRNIVGANDRIRIAGIGVNARGNALARGFANEKERGCVVTDICDVDSRAIEKGIKTVQDAAGNKPRGHEDIRKMLESNDFDAVFIATPDHWHAPAALMAMKAGKHVYLEKPTSHSPEENEILIAAEKKYRKVVQVGNQRRSWPNVAHAIKEIHDGVIGEVHYGKSWYYNKRPSMGTGNVISPPDWLNWELWQGPAPRVDYKDNIVHYNWHWVWHWGTGEALNNGMHFVDLLRWGMKLDYPVSVDSIGGRYHYQDDWETPDTQLVNFKFANGKVMTWESQSCVRSSISGHGSGVTFYGDKGSLTIGGGNEYRVFDLDNKLVKHVDSKMVFEEGNLVNPTQSLDAYHFQNFFDAIRKGEKLNSPLTEACISTQLVQLSNISHRVGRSLNIDQRKGTIVKDREANKLWKRDYAKGWEMKV</sequence>
<dbReference type="InterPro" id="IPR000683">
    <property type="entry name" value="Gfo/Idh/MocA-like_OxRdtase_N"/>
</dbReference>
<feature type="domain" description="Gfo/Idh/MocA-like oxidoreductase C-terminal" evidence="2">
    <location>
        <begin position="239"/>
        <end position="419"/>
    </location>
</feature>
<dbReference type="Pfam" id="PF01408">
    <property type="entry name" value="GFO_IDH_MocA"/>
    <property type="match status" value="1"/>
</dbReference>
<dbReference type="GO" id="GO:0000166">
    <property type="term" value="F:nucleotide binding"/>
    <property type="evidence" value="ECO:0007669"/>
    <property type="project" value="InterPro"/>
</dbReference>